<evidence type="ECO:0000313" key="2">
    <source>
        <dbReference type="Proteomes" id="UP000236318"/>
    </source>
</evidence>
<organism evidence="1 2">
    <name type="scientific">Mycobacterium ahvazicum</name>
    <dbReference type="NCBI Taxonomy" id="1964395"/>
    <lineage>
        <taxon>Bacteria</taxon>
        <taxon>Bacillati</taxon>
        <taxon>Actinomycetota</taxon>
        <taxon>Actinomycetes</taxon>
        <taxon>Mycobacteriales</taxon>
        <taxon>Mycobacteriaceae</taxon>
        <taxon>Mycobacterium</taxon>
        <taxon>Mycobacterium simiae complex</taxon>
    </lineage>
</organism>
<evidence type="ECO:0000313" key="1">
    <source>
        <dbReference type="EMBL" id="SOX55973.1"/>
    </source>
</evidence>
<dbReference type="Proteomes" id="UP000236318">
    <property type="component" value="Unassembled WGS sequence"/>
</dbReference>
<proteinExistence type="predicted"/>
<gene>
    <name evidence="1" type="ORF">MAAFP003_4669</name>
</gene>
<dbReference type="EMBL" id="FXEG02000005">
    <property type="protein sequence ID" value="SOX55973.1"/>
    <property type="molecule type" value="Genomic_DNA"/>
</dbReference>
<dbReference type="AlphaFoldDB" id="A0A2K4YGT0"/>
<keyword evidence="2" id="KW-1185">Reference proteome</keyword>
<accession>A0A2K4YGT0</accession>
<reference evidence="1" key="1">
    <citation type="submission" date="2018-01" db="EMBL/GenBank/DDBJ databases">
        <authorList>
            <consortium name="Urmite Genomes"/>
        </authorList>
    </citation>
    <scope>NUCLEOTIDE SEQUENCE [LARGE SCALE GENOMIC DNA]</scope>
    <source>
        <strain evidence="1">AFP003</strain>
    </source>
</reference>
<sequence length="55" mass="6285">MNESARFPEFAVSAYSLEPAAAHFIAVVEHLPTRLEERHLQHAVDLFLLGILRRD</sequence>
<name>A0A2K4YGT0_9MYCO</name>
<comment type="caution">
    <text evidence="1">The sequence shown here is derived from an EMBL/GenBank/DDBJ whole genome shotgun (WGS) entry which is preliminary data.</text>
</comment>
<protein>
    <submittedName>
        <fullName evidence="1">TetR family transcriptional regulator</fullName>
    </submittedName>
</protein>